<dbReference type="InterPro" id="IPR010982">
    <property type="entry name" value="Lambda_DNA-bd_dom_sf"/>
</dbReference>
<evidence type="ECO:0000313" key="3">
    <source>
        <dbReference type="Proteomes" id="UP001057498"/>
    </source>
</evidence>
<sequence>MKKSADLKRLPFEAEDVLLALSERVRVARRARQLTQADLAAKAGIGLSTVVAIEKGAPTVQMGYWLAVLWALDLLQGFSTQVGQLGREEGDVALLEAQLPKRVRGASR</sequence>
<dbReference type="InterPro" id="IPR001387">
    <property type="entry name" value="Cro/C1-type_HTH"/>
</dbReference>
<organism evidence="2 3">
    <name type="scientific">Sphaerotilus microaerophilus</name>
    <dbReference type="NCBI Taxonomy" id="2914710"/>
    <lineage>
        <taxon>Bacteria</taxon>
        <taxon>Pseudomonadati</taxon>
        <taxon>Pseudomonadota</taxon>
        <taxon>Betaproteobacteria</taxon>
        <taxon>Burkholderiales</taxon>
        <taxon>Sphaerotilaceae</taxon>
        <taxon>Sphaerotilus</taxon>
    </lineage>
</organism>
<evidence type="ECO:0000259" key="1">
    <source>
        <dbReference type="PROSITE" id="PS50943"/>
    </source>
</evidence>
<dbReference type="EMBL" id="AP025730">
    <property type="protein sequence ID" value="BDI03460.1"/>
    <property type="molecule type" value="Genomic_DNA"/>
</dbReference>
<dbReference type="SUPFAM" id="SSF47413">
    <property type="entry name" value="lambda repressor-like DNA-binding domains"/>
    <property type="match status" value="1"/>
</dbReference>
<name>A0ABM7YH09_9BURK</name>
<proteinExistence type="predicted"/>
<gene>
    <name evidence="2" type="ORF">CATMQ487_04300</name>
</gene>
<protein>
    <submittedName>
        <fullName evidence="2">Transcriptional regulator</fullName>
    </submittedName>
</protein>
<dbReference type="RefSeq" id="WP_251971747.1">
    <property type="nucleotide sequence ID" value="NZ_AP025730.1"/>
</dbReference>
<feature type="domain" description="HTH cro/C1-type" evidence="1">
    <location>
        <begin position="25"/>
        <end position="56"/>
    </location>
</feature>
<evidence type="ECO:0000313" key="2">
    <source>
        <dbReference type="EMBL" id="BDI03460.1"/>
    </source>
</evidence>
<dbReference type="SMART" id="SM00530">
    <property type="entry name" value="HTH_XRE"/>
    <property type="match status" value="1"/>
</dbReference>
<keyword evidence="3" id="KW-1185">Reference proteome</keyword>
<dbReference type="Pfam" id="PF13560">
    <property type="entry name" value="HTH_31"/>
    <property type="match status" value="1"/>
</dbReference>
<dbReference type="Gene3D" id="1.10.260.40">
    <property type="entry name" value="lambda repressor-like DNA-binding domains"/>
    <property type="match status" value="1"/>
</dbReference>
<dbReference type="Proteomes" id="UP001057498">
    <property type="component" value="Chromosome"/>
</dbReference>
<reference evidence="2" key="1">
    <citation type="submission" date="2022-04" db="EMBL/GenBank/DDBJ databases">
        <title>Whole genome sequence of Sphaerotilus sp. FB-5.</title>
        <authorList>
            <person name="Takeda M."/>
            <person name="Narihara S."/>
            <person name="Akimoto M."/>
            <person name="Akimoto R."/>
            <person name="Nishiyashiki S."/>
            <person name="Murakami T."/>
        </authorList>
    </citation>
    <scope>NUCLEOTIDE SEQUENCE</scope>
    <source>
        <strain evidence="2">FB-5</strain>
    </source>
</reference>
<dbReference type="PROSITE" id="PS50943">
    <property type="entry name" value="HTH_CROC1"/>
    <property type="match status" value="1"/>
</dbReference>
<accession>A0ABM7YH09</accession>